<evidence type="ECO:0000256" key="1">
    <source>
        <dbReference type="SAM" id="MobiDB-lite"/>
    </source>
</evidence>
<protein>
    <submittedName>
        <fullName evidence="2">Uncharacterized protein</fullName>
    </submittedName>
</protein>
<feature type="compositionally biased region" description="Basic residues" evidence="1">
    <location>
        <begin position="91"/>
        <end position="100"/>
    </location>
</feature>
<evidence type="ECO:0000313" key="3">
    <source>
        <dbReference type="Proteomes" id="UP000008383"/>
    </source>
</evidence>
<keyword evidence="3" id="KW-1185">Reference proteome</keyword>
<feature type="compositionally biased region" description="Basic and acidic residues" evidence="1">
    <location>
        <begin position="36"/>
        <end position="45"/>
    </location>
</feature>
<evidence type="ECO:0000313" key="2">
    <source>
        <dbReference type="EMBL" id="EFE41600.1"/>
    </source>
</evidence>
<feature type="compositionally biased region" description="Basic residues" evidence="1">
    <location>
        <begin position="1"/>
        <end position="21"/>
    </location>
</feature>
<dbReference type="HOGENOM" id="CLU_1344111_0_0_1"/>
<name>D4D979_TRIVH</name>
<feature type="region of interest" description="Disordered" evidence="1">
    <location>
        <begin position="1"/>
        <end position="157"/>
    </location>
</feature>
<comment type="caution">
    <text evidence="2">The sequence shown here is derived from an EMBL/GenBank/DDBJ whole genome shotgun (WGS) entry which is preliminary data.</text>
</comment>
<dbReference type="KEGG" id="tve:TRV_03669"/>
<accession>D4D979</accession>
<dbReference type="Proteomes" id="UP000008383">
    <property type="component" value="Unassembled WGS sequence"/>
</dbReference>
<gene>
    <name evidence="2" type="ORF">TRV_03669</name>
</gene>
<reference evidence="3" key="1">
    <citation type="journal article" date="2011" name="Genome Biol.">
        <title>Comparative and functional genomics provide insights into the pathogenicity of dermatophytic fungi.</title>
        <authorList>
            <person name="Burmester A."/>
            <person name="Shelest E."/>
            <person name="Gloeckner G."/>
            <person name="Heddergott C."/>
            <person name="Schindler S."/>
            <person name="Staib P."/>
            <person name="Heidel A."/>
            <person name="Felder M."/>
            <person name="Petzold A."/>
            <person name="Szafranski K."/>
            <person name="Feuermann M."/>
            <person name="Pedruzzi I."/>
            <person name="Priebe S."/>
            <person name="Groth M."/>
            <person name="Winkler R."/>
            <person name="Li W."/>
            <person name="Kniemeyer O."/>
            <person name="Schroeckh V."/>
            <person name="Hertweck C."/>
            <person name="Hube B."/>
            <person name="White T.C."/>
            <person name="Platzer M."/>
            <person name="Guthke R."/>
            <person name="Heitman J."/>
            <person name="Woestemeyer J."/>
            <person name="Zipfel P.F."/>
            <person name="Monod M."/>
            <person name="Brakhage A.A."/>
        </authorList>
    </citation>
    <scope>NUCLEOTIDE SEQUENCE [LARGE SCALE GENOMIC DNA]</scope>
    <source>
        <strain evidence="3">HKI 0517</strain>
    </source>
</reference>
<dbReference type="AlphaFoldDB" id="D4D979"/>
<sequence>MIKKRKRREKEKGVGWKKKRKNEGEEEAKKMLLHSKMGETREICKEAANAATVQRDQVSSSPGEEEEDEPEQLTAPSMQWRSRCFDTGRQLKTKPGKKRGRGEPAGAPKPEPATALLRPKQTDRQPLTAETSRVSTPQVNRRPVSRSPRARRRRVVESRKVEEALLLSMFVSSLDFRRPRPSAFRPAQGKKRRDPRSCDVPSLL</sequence>
<feature type="compositionally biased region" description="Polar residues" evidence="1">
    <location>
        <begin position="51"/>
        <end position="62"/>
    </location>
</feature>
<dbReference type="GeneID" id="9579103"/>
<proteinExistence type="predicted"/>
<feature type="compositionally biased region" description="Low complexity" evidence="1">
    <location>
        <begin position="104"/>
        <end position="115"/>
    </location>
</feature>
<dbReference type="RefSeq" id="XP_003022218.1">
    <property type="nucleotide sequence ID" value="XM_003022172.1"/>
</dbReference>
<dbReference type="EMBL" id="ACYE01000187">
    <property type="protein sequence ID" value="EFE41600.1"/>
    <property type="molecule type" value="Genomic_DNA"/>
</dbReference>
<feature type="region of interest" description="Disordered" evidence="1">
    <location>
        <begin position="176"/>
        <end position="204"/>
    </location>
</feature>
<feature type="compositionally biased region" description="Polar residues" evidence="1">
    <location>
        <begin position="124"/>
        <end position="139"/>
    </location>
</feature>
<organism evidence="2 3">
    <name type="scientific">Trichophyton verrucosum (strain HKI 0517)</name>
    <dbReference type="NCBI Taxonomy" id="663202"/>
    <lineage>
        <taxon>Eukaryota</taxon>
        <taxon>Fungi</taxon>
        <taxon>Dikarya</taxon>
        <taxon>Ascomycota</taxon>
        <taxon>Pezizomycotina</taxon>
        <taxon>Eurotiomycetes</taxon>
        <taxon>Eurotiomycetidae</taxon>
        <taxon>Onygenales</taxon>
        <taxon>Arthrodermataceae</taxon>
        <taxon>Trichophyton</taxon>
    </lineage>
</organism>